<dbReference type="AlphaFoldDB" id="A0A6U3SA89"/>
<evidence type="ECO:0000313" key="3">
    <source>
        <dbReference type="EMBL" id="CAD9411542.1"/>
    </source>
</evidence>
<reference evidence="2" key="1">
    <citation type="submission" date="2021-01" db="EMBL/GenBank/DDBJ databases">
        <authorList>
            <person name="Corre E."/>
            <person name="Pelletier E."/>
            <person name="Niang G."/>
            <person name="Scheremetjew M."/>
            <person name="Finn R."/>
            <person name="Kale V."/>
            <person name="Holt S."/>
            <person name="Cochrane G."/>
            <person name="Meng A."/>
            <person name="Brown T."/>
            <person name="Cohen L."/>
        </authorList>
    </citation>
    <scope>NUCLEOTIDE SEQUENCE</scope>
    <source>
        <strain evidence="2">CCMP1381</strain>
    </source>
</reference>
<feature type="region of interest" description="Disordered" evidence="1">
    <location>
        <begin position="1"/>
        <end position="25"/>
    </location>
</feature>
<name>A0A6U3SA89_9STRA</name>
<sequence>MAASSETARSTRRRSREGGTGSETNAVEMILDEHAILKAMHELPGCHFYTTKGVSNELGYDDEETLRKELNSLPKSVDWKQALGNCPLQYHYGIVLADISCM</sequence>
<gene>
    <name evidence="2" type="ORF">DSPE1174_LOCUS11204</name>
    <name evidence="3" type="ORF">DSPE1174_LOCUS11205</name>
</gene>
<accession>A0A6U3SA89</accession>
<evidence type="ECO:0000313" key="2">
    <source>
        <dbReference type="EMBL" id="CAD9411539.1"/>
    </source>
</evidence>
<organism evidence="2">
    <name type="scientific">Octactis speculum</name>
    <dbReference type="NCBI Taxonomy" id="3111310"/>
    <lineage>
        <taxon>Eukaryota</taxon>
        <taxon>Sar</taxon>
        <taxon>Stramenopiles</taxon>
        <taxon>Ochrophyta</taxon>
        <taxon>Dictyochophyceae</taxon>
        <taxon>Dictyochales</taxon>
        <taxon>Dictyochaceae</taxon>
        <taxon>Octactis</taxon>
    </lineage>
</organism>
<evidence type="ECO:0000256" key="1">
    <source>
        <dbReference type="SAM" id="MobiDB-lite"/>
    </source>
</evidence>
<dbReference type="EMBL" id="HBGS01021989">
    <property type="protein sequence ID" value="CAD9411539.1"/>
    <property type="molecule type" value="Transcribed_RNA"/>
</dbReference>
<proteinExistence type="predicted"/>
<dbReference type="EMBL" id="HBGS01021990">
    <property type="protein sequence ID" value="CAD9411542.1"/>
    <property type="molecule type" value="Transcribed_RNA"/>
</dbReference>
<protein>
    <submittedName>
        <fullName evidence="2">Uncharacterized protein</fullName>
    </submittedName>
</protein>